<feature type="region of interest" description="Disordered" evidence="1">
    <location>
        <begin position="93"/>
        <end position="129"/>
    </location>
</feature>
<protein>
    <submittedName>
        <fullName evidence="2">Uncharacterized protein</fullName>
    </submittedName>
</protein>
<dbReference type="AlphaFoldDB" id="A0A9P7BJP9"/>
<reference evidence="2" key="1">
    <citation type="journal article" date="2020" name="Microb. Genom.">
        <title>Genetic diversity of clinical and environmental Mucorales isolates obtained from an investigation of mucormycosis cases among solid organ transplant recipients.</title>
        <authorList>
            <person name="Nguyen M.H."/>
            <person name="Kaul D."/>
            <person name="Muto C."/>
            <person name="Cheng S.J."/>
            <person name="Richter R.A."/>
            <person name="Bruno V.M."/>
            <person name="Liu G."/>
            <person name="Beyhan S."/>
            <person name="Sundermann A.J."/>
            <person name="Mounaud S."/>
            <person name="Pasculle A.W."/>
            <person name="Nierman W.C."/>
            <person name="Driscoll E."/>
            <person name="Cumbie R."/>
            <person name="Clancy C.J."/>
            <person name="Dupont C.L."/>
        </authorList>
    </citation>
    <scope>NUCLEOTIDE SEQUENCE</scope>
    <source>
        <strain evidence="2">GL11</strain>
    </source>
</reference>
<evidence type="ECO:0000313" key="3">
    <source>
        <dbReference type="Proteomes" id="UP000716291"/>
    </source>
</evidence>
<accession>A0A9P7BJP9</accession>
<proteinExistence type="predicted"/>
<evidence type="ECO:0000256" key="1">
    <source>
        <dbReference type="SAM" id="MobiDB-lite"/>
    </source>
</evidence>
<gene>
    <name evidence="2" type="ORF">G6F64_014236</name>
</gene>
<dbReference type="Proteomes" id="UP000716291">
    <property type="component" value="Unassembled WGS sequence"/>
</dbReference>
<organism evidence="2 3">
    <name type="scientific">Rhizopus oryzae</name>
    <name type="common">Mucormycosis agent</name>
    <name type="synonym">Rhizopus arrhizus var. delemar</name>
    <dbReference type="NCBI Taxonomy" id="64495"/>
    <lineage>
        <taxon>Eukaryota</taxon>
        <taxon>Fungi</taxon>
        <taxon>Fungi incertae sedis</taxon>
        <taxon>Mucoromycota</taxon>
        <taxon>Mucoromycotina</taxon>
        <taxon>Mucoromycetes</taxon>
        <taxon>Mucorales</taxon>
        <taxon>Mucorineae</taxon>
        <taxon>Rhizopodaceae</taxon>
        <taxon>Rhizopus</taxon>
    </lineage>
</organism>
<sequence>MRGLATAGAQQTDRRRATVGGGRIEIVEHHVHVVEQVVLAQTDFIQVAPRQRADVEDDDVERSTAGRRREAGLQAGLLLVETAQPRIERVVVGGRQSPCRRPGGPCAGGRGGALPPVPAGRHRHGLNRK</sequence>
<evidence type="ECO:0000313" key="2">
    <source>
        <dbReference type="EMBL" id="KAG1285865.1"/>
    </source>
</evidence>
<keyword evidence="3" id="KW-1185">Reference proteome</keyword>
<dbReference type="EMBL" id="JAANQT010007662">
    <property type="protein sequence ID" value="KAG1285865.1"/>
    <property type="molecule type" value="Genomic_DNA"/>
</dbReference>
<comment type="caution">
    <text evidence="2">The sequence shown here is derived from an EMBL/GenBank/DDBJ whole genome shotgun (WGS) entry which is preliminary data.</text>
</comment>
<name>A0A9P7BJP9_RHIOR</name>
<feature type="compositionally biased region" description="Basic residues" evidence="1">
    <location>
        <begin position="120"/>
        <end position="129"/>
    </location>
</feature>